<dbReference type="InterPro" id="IPR010982">
    <property type="entry name" value="Lambda_DNA-bd_dom_sf"/>
</dbReference>
<dbReference type="EMBL" id="DYZL01000094">
    <property type="protein sequence ID" value="HJH43078.1"/>
    <property type="molecule type" value="Genomic_DNA"/>
</dbReference>
<reference evidence="2" key="2">
    <citation type="submission" date="2021-09" db="EMBL/GenBank/DDBJ databases">
        <authorList>
            <person name="Gilroy R."/>
        </authorList>
    </citation>
    <scope>NUCLEOTIDE SEQUENCE</scope>
    <source>
        <strain evidence="2">USAMLcec12-2067</strain>
    </source>
</reference>
<name>A0A9D2VK39_9ACTN</name>
<dbReference type="Proteomes" id="UP000789325">
    <property type="component" value="Unassembled WGS sequence"/>
</dbReference>
<dbReference type="InterPro" id="IPR001387">
    <property type="entry name" value="Cro/C1-type_HTH"/>
</dbReference>
<dbReference type="Pfam" id="PF01381">
    <property type="entry name" value="HTH_3"/>
    <property type="match status" value="1"/>
</dbReference>
<organism evidence="2 3">
    <name type="scientific">Rubneribacter badeniensis</name>
    <dbReference type="NCBI Taxonomy" id="2070688"/>
    <lineage>
        <taxon>Bacteria</taxon>
        <taxon>Bacillati</taxon>
        <taxon>Actinomycetota</taxon>
        <taxon>Coriobacteriia</taxon>
        <taxon>Eggerthellales</taxon>
        <taxon>Eggerthellaceae</taxon>
        <taxon>Rubneribacter</taxon>
    </lineage>
</organism>
<dbReference type="PROSITE" id="PS50943">
    <property type="entry name" value="HTH_CROC1"/>
    <property type="match status" value="1"/>
</dbReference>
<dbReference type="CDD" id="cd00093">
    <property type="entry name" value="HTH_XRE"/>
    <property type="match status" value="1"/>
</dbReference>
<accession>A0A9D2VK39</accession>
<sequence length="92" mass="10408">MITLLDQQMPEEIAAALAGRLRARRKERRLTQVQLARKSGVSLGSLKRFEREHQIALVSLIKLAIALDCEADFAALFSKRGYASIREVLDER</sequence>
<protein>
    <submittedName>
        <fullName evidence="2">Helix-turn-helix domain-containing protein</fullName>
    </submittedName>
</protein>
<evidence type="ECO:0000259" key="1">
    <source>
        <dbReference type="PROSITE" id="PS50943"/>
    </source>
</evidence>
<dbReference type="Gene3D" id="1.10.260.40">
    <property type="entry name" value="lambda repressor-like DNA-binding domains"/>
    <property type="match status" value="1"/>
</dbReference>
<dbReference type="AlphaFoldDB" id="A0A9D2VK39"/>
<feature type="domain" description="HTH cro/C1-type" evidence="1">
    <location>
        <begin position="21"/>
        <end position="74"/>
    </location>
</feature>
<evidence type="ECO:0000313" key="2">
    <source>
        <dbReference type="EMBL" id="HJH43078.1"/>
    </source>
</evidence>
<dbReference type="RefSeq" id="WP_273532387.1">
    <property type="nucleotide sequence ID" value="NZ_DBEYRC010000049.1"/>
</dbReference>
<gene>
    <name evidence="2" type="ORF">K8V16_04695</name>
</gene>
<dbReference type="GO" id="GO:0003677">
    <property type="term" value="F:DNA binding"/>
    <property type="evidence" value="ECO:0007669"/>
    <property type="project" value="InterPro"/>
</dbReference>
<reference evidence="2" key="1">
    <citation type="journal article" date="2021" name="PeerJ">
        <title>Extensive microbial diversity within the chicken gut microbiome revealed by metagenomics and culture.</title>
        <authorList>
            <person name="Gilroy R."/>
            <person name="Ravi A."/>
            <person name="Getino M."/>
            <person name="Pursley I."/>
            <person name="Horton D.L."/>
            <person name="Alikhan N.F."/>
            <person name="Baker D."/>
            <person name="Gharbi K."/>
            <person name="Hall N."/>
            <person name="Watson M."/>
            <person name="Adriaenssens E.M."/>
            <person name="Foster-Nyarko E."/>
            <person name="Jarju S."/>
            <person name="Secka A."/>
            <person name="Antonio M."/>
            <person name="Oren A."/>
            <person name="Chaudhuri R.R."/>
            <person name="La Ragione R."/>
            <person name="Hildebrand F."/>
            <person name="Pallen M.J."/>
        </authorList>
    </citation>
    <scope>NUCLEOTIDE SEQUENCE</scope>
    <source>
        <strain evidence="2">USAMLcec12-2067</strain>
    </source>
</reference>
<dbReference type="SUPFAM" id="SSF47413">
    <property type="entry name" value="lambda repressor-like DNA-binding domains"/>
    <property type="match status" value="1"/>
</dbReference>
<proteinExistence type="predicted"/>
<dbReference type="SMART" id="SM00530">
    <property type="entry name" value="HTH_XRE"/>
    <property type="match status" value="1"/>
</dbReference>
<comment type="caution">
    <text evidence="2">The sequence shown here is derived from an EMBL/GenBank/DDBJ whole genome shotgun (WGS) entry which is preliminary data.</text>
</comment>
<evidence type="ECO:0000313" key="3">
    <source>
        <dbReference type="Proteomes" id="UP000789325"/>
    </source>
</evidence>